<feature type="region of interest" description="Disordered" evidence="1">
    <location>
        <begin position="32"/>
        <end position="102"/>
    </location>
</feature>
<feature type="compositionally biased region" description="Polar residues" evidence="1">
    <location>
        <begin position="87"/>
        <end position="102"/>
    </location>
</feature>
<reference evidence="2 3" key="1">
    <citation type="journal article" date="2021" name="Elife">
        <title>Chloroplast acquisition without the gene transfer in kleptoplastic sea slugs, Plakobranchus ocellatus.</title>
        <authorList>
            <person name="Maeda T."/>
            <person name="Takahashi S."/>
            <person name="Yoshida T."/>
            <person name="Shimamura S."/>
            <person name="Takaki Y."/>
            <person name="Nagai Y."/>
            <person name="Toyoda A."/>
            <person name="Suzuki Y."/>
            <person name="Arimoto A."/>
            <person name="Ishii H."/>
            <person name="Satoh N."/>
            <person name="Nishiyama T."/>
            <person name="Hasebe M."/>
            <person name="Maruyama T."/>
            <person name="Minagawa J."/>
            <person name="Obokata J."/>
            <person name="Shigenobu S."/>
        </authorList>
    </citation>
    <scope>NUCLEOTIDE SEQUENCE [LARGE SCALE GENOMIC DNA]</scope>
</reference>
<dbReference type="EMBL" id="BLXT01000921">
    <property type="protein sequence ID" value="GFN81321.1"/>
    <property type="molecule type" value="Genomic_DNA"/>
</dbReference>
<feature type="compositionally biased region" description="Basic and acidic residues" evidence="1">
    <location>
        <begin position="69"/>
        <end position="81"/>
    </location>
</feature>
<feature type="compositionally biased region" description="Low complexity" evidence="1">
    <location>
        <begin position="39"/>
        <end position="53"/>
    </location>
</feature>
<evidence type="ECO:0000313" key="2">
    <source>
        <dbReference type="EMBL" id="GFN81321.1"/>
    </source>
</evidence>
<sequence>MLQPQPTDRYLGLVSVKTTSKTPSSFLAVDLAGGPLLAPHPSTPSSESGSHTSAQGLQSPTLRSLKNFFPDKAHPYAEKKNLKVYLSGQSPESNSSASMERA</sequence>
<keyword evidence="3" id="KW-1185">Reference proteome</keyword>
<evidence type="ECO:0000313" key="3">
    <source>
        <dbReference type="Proteomes" id="UP000735302"/>
    </source>
</evidence>
<name>A0AAV3YGH2_9GAST</name>
<gene>
    <name evidence="2" type="ORF">PoB_000782700</name>
</gene>
<accession>A0AAV3YGH2</accession>
<dbReference type="AlphaFoldDB" id="A0AAV3YGH2"/>
<feature type="compositionally biased region" description="Polar residues" evidence="1">
    <location>
        <begin position="54"/>
        <end position="64"/>
    </location>
</feature>
<organism evidence="2 3">
    <name type="scientific">Plakobranchus ocellatus</name>
    <dbReference type="NCBI Taxonomy" id="259542"/>
    <lineage>
        <taxon>Eukaryota</taxon>
        <taxon>Metazoa</taxon>
        <taxon>Spiralia</taxon>
        <taxon>Lophotrochozoa</taxon>
        <taxon>Mollusca</taxon>
        <taxon>Gastropoda</taxon>
        <taxon>Heterobranchia</taxon>
        <taxon>Euthyneura</taxon>
        <taxon>Panpulmonata</taxon>
        <taxon>Sacoglossa</taxon>
        <taxon>Placobranchoidea</taxon>
        <taxon>Plakobranchidae</taxon>
        <taxon>Plakobranchus</taxon>
    </lineage>
</organism>
<comment type="caution">
    <text evidence="2">The sequence shown here is derived from an EMBL/GenBank/DDBJ whole genome shotgun (WGS) entry which is preliminary data.</text>
</comment>
<proteinExistence type="predicted"/>
<evidence type="ECO:0000256" key="1">
    <source>
        <dbReference type="SAM" id="MobiDB-lite"/>
    </source>
</evidence>
<protein>
    <submittedName>
        <fullName evidence="2">Uncharacterized protein</fullName>
    </submittedName>
</protein>
<dbReference type="Proteomes" id="UP000735302">
    <property type="component" value="Unassembled WGS sequence"/>
</dbReference>